<dbReference type="SUPFAM" id="SSF55785">
    <property type="entry name" value="PYP-like sensor domain (PAS domain)"/>
    <property type="match status" value="3"/>
</dbReference>
<protein>
    <recommendedName>
        <fullName evidence="2">histidine kinase</fullName>
        <ecNumber evidence="2">2.7.13.3</ecNumber>
    </recommendedName>
</protein>
<dbReference type="GO" id="GO:0000160">
    <property type="term" value="P:phosphorelay signal transduction system"/>
    <property type="evidence" value="ECO:0007669"/>
    <property type="project" value="UniProtKB-KW"/>
</dbReference>
<dbReference type="EC" id="2.7.13.3" evidence="2"/>
<dbReference type="Pfam" id="PF02518">
    <property type="entry name" value="HATPase_c"/>
    <property type="match status" value="1"/>
</dbReference>
<comment type="catalytic activity">
    <reaction evidence="1">
        <text>ATP + protein L-histidine = ADP + protein N-phospho-L-histidine.</text>
        <dbReference type="EC" id="2.7.13.3"/>
    </reaction>
</comment>
<feature type="domain" description="PAS" evidence="10">
    <location>
        <begin position="273"/>
        <end position="326"/>
    </location>
</feature>
<proteinExistence type="predicted"/>
<keyword evidence="6" id="KW-0597">Phosphoprotein</keyword>
<feature type="domain" description="Response regulatory" evidence="9">
    <location>
        <begin position="25"/>
        <end position="141"/>
    </location>
</feature>
<dbReference type="PROSITE" id="PS50110">
    <property type="entry name" value="RESPONSE_REGULATORY"/>
    <property type="match status" value="1"/>
</dbReference>
<dbReference type="SMART" id="SM00448">
    <property type="entry name" value="REC"/>
    <property type="match status" value="1"/>
</dbReference>
<keyword evidence="3" id="KW-0808">Transferase</keyword>
<feature type="domain" description="Histidine kinase" evidence="8">
    <location>
        <begin position="528"/>
        <end position="716"/>
    </location>
</feature>
<dbReference type="Gene3D" id="3.40.50.2300">
    <property type="match status" value="1"/>
</dbReference>
<dbReference type="InterPro" id="IPR005467">
    <property type="entry name" value="His_kinase_dom"/>
</dbReference>
<dbReference type="PANTHER" id="PTHR43711">
    <property type="entry name" value="TWO-COMPONENT HISTIDINE KINASE"/>
    <property type="match status" value="1"/>
</dbReference>
<gene>
    <name evidence="12" type="ORF">ACFQQG_07440</name>
</gene>
<keyword evidence="7" id="KW-0175">Coiled coil</keyword>
<name>A0ABD5VXQ7_9EURY</name>
<dbReference type="SMART" id="SM00086">
    <property type="entry name" value="PAC"/>
    <property type="match status" value="3"/>
</dbReference>
<evidence type="ECO:0000313" key="13">
    <source>
        <dbReference type="Proteomes" id="UP001596445"/>
    </source>
</evidence>
<dbReference type="Gene3D" id="3.30.565.10">
    <property type="entry name" value="Histidine kinase-like ATPase, C-terminal domain"/>
    <property type="match status" value="1"/>
</dbReference>
<dbReference type="Proteomes" id="UP001596445">
    <property type="component" value="Unassembled WGS sequence"/>
</dbReference>
<dbReference type="PROSITE" id="PS50113">
    <property type="entry name" value="PAC"/>
    <property type="match status" value="1"/>
</dbReference>
<sequence>MTTSTSQIDWAEQEVDTTLTSGNTTVLFVDDDSDFASLVAEYLKSEYGFEVQAETDAEAALKQLDTASEINCIVSDYAMPGMDGLSFLDAVRSRFPDLPFILFAGQGSEEVASRAIRLGADDYLEKDTGETRYELLARRIESCVTVARQQQKLQDLHEAIEHAGHAMLVTDTDGTITYANPTMADVTGYSLSELKGATPALLNSGEHTDAFYQELWETILDGNVWEGEVINERKSGEKYVLDQIISPITEGEELTGFVAVNRDVTEGKEKERERAFFEQAVEQNGVGIAAYDKTGQITYVNPAYADMLRATSGELEGRQMSSLNPEFDVDQFDAYWASFEEGETRRRESVHHRFDDGTTFPIETVTTCITVRNDKYHVGTIQDITDRKKRERELTMFREAVEKAGHAVVVTDVDGTIEYVNSAFEELTGYTAAEAVGNTPGILKSDEHDDKFYQDLWGTVLDGEVWKGEIINERKNSQQYVIDQTIAPLTTDGEITGFVAINQDISDLKEQRRELERQNKRLETFGRTVAHDLRNPLNVMEAHVDIAQRADDPDEAFARIQDAIDRMTELIEELLTLAKQGKTVLDPEPASLETVVCDAWATVETQAMSVEIENSIPVLMDESRVCELFANLFRNAREHAGDDASVRVGTLLDGFYVEDDGPGIPPDNRDQVLKSGFTTSKEGTGFGLGIVSQIAEAHDWNVEITDGSEGGARFEFHGVKIAQ</sequence>
<evidence type="ECO:0000259" key="11">
    <source>
        <dbReference type="PROSITE" id="PS50113"/>
    </source>
</evidence>
<dbReference type="InterPro" id="IPR035965">
    <property type="entry name" value="PAS-like_dom_sf"/>
</dbReference>
<evidence type="ECO:0000259" key="8">
    <source>
        <dbReference type="PROSITE" id="PS50109"/>
    </source>
</evidence>
<dbReference type="PROSITE" id="PS50112">
    <property type="entry name" value="PAS"/>
    <property type="match status" value="3"/>
</dbReference>
<keyword evidence="4" id="KW-0418">Kinase</keyword>
<organism evidence="12 13">
    <name type="scientific">Halovenus salina</name>
    <dbReference type="NCBI Taxonomy" id="1510225"/>
    <lineage>
        <taxon>Archaea</taxon>
        <taxon>Methanobacteriati</taxon>
        <taxon>Methanobacteriota</taxon>
        <taxon>Stenosarchaea group</taxon>
        <taxon>Halobacteria</taxon>
        <taxon>Halobacteriales</taxon>
        <taxon>Haloarculaceae</taxon>
        <taxon>Halovenus</taxon>
    </lineage>
</organism>
<dbReference type="InterPro" id="IPR013767">
    <property type="entry name" value="PAS_fold"/>
</dbReference>
<evidence type="ECO:0000256" key="2">
    <source>
        <dbReference type="ARBA" id="ARBA00012438"/>
    </source>
</evidence>
<evidence type="ECO:0000256" key="3">
    <source>
        <dbReference type="ARBA" id="ARBA00022679"/>
    </source>
</evidence>
<dbReference type="PANTHER" id="PTHR43711:SF1">
    <property type="entry name" value="HISTIDINE KINASE 1"/>
    <property type="match status" value="1"/>
</dbReference>
<dbReference type="Pfam" id="PF08448">
    <property type="entry name" value="PAS_4"/>
    <property type="match status" value="1"/>
</dbReference>
<keyword evidence="13" id="KW-1185">Reference proteome</keyword>
<evidence type="ECO:0000256" key="1">
    <source>
        <dbReference type="ARBA" id="ARBA00000085"/>
    </source>
</evidence>
<comment type="caution">
    <text evidence="12">The sequence shown here is derived from an EMBL/GenBank/DDBJ whole genome shotgun (WGS) entry which is preliminary data.</text>
</comment>
<evidence type="ECO:0000256" key="6">
    <source>
        <dbReference type="PROSITE-ProRule" id="PRU00169"/>
    </source>
</evidence>
<dbReference type="Pfam" id="PF00512">
    <property type="entry name" value="HisKA"/>
    <property type="match status" value="1"/>
</dbReference>
<dbReference type="InterPro" id="IPR000700">
    <property type="entry name" value="PAS-assoc_C"/>
</dbReference>
<dbReference type="Pfam" id="PF00072">
    <property type="entry name" value="Response_reg"/>
    <property type="match status" value="1"/>
</dbReference>
<dbReference type="SUPFAM" id="SSF55874">
    <property type="entry name" value="ATPase domain of HSP90 chaperone/DNA topoisomerase II/histidine kinase"/>
    <property type="match status" value="1"/>
</dbReference>
<dbReference type="SUPFAM" id="SSF47384">
    <property type="entry name" value="Homodimeric domain of signal transducing histidine kinase"/>
    <property type="match status" value="1"/>
</dbReference>
<accession>A0ABD5VXQ7</accession>
<dbReference type="AlphaFoldDB" id="A0ABD5VXQ7"/>
<evidence type="ECO:0000256" key="4">
    <source>
        <dbReference type="ARBA" id="ARBA00022777"/>
    </source>
</evidence>
<dbReference type="CDD" id="cd00130">
    <property type="entry name" value="PAS"/>
    <property type="match status" value="3"/>
</dbReference>
<feature type="modified residue" description="4-aspartylphosphate" evidence="6">
    <location>
        <position position="76"/>
    </location>
</feature>
<dbReference type="InterPro" id="IPR001610">
    <property type="entry name" value="PAC"/>
</dbReference>
<feature type="domain" description="PAC" evidence="11">
    <location>
        <begin position="464"/>
        <end position="517"/>
    </location>
</feature>
<dbReference type="Pfam" id="PF00989">
    <property type="entry name" value="PAS"/>
    <property type="match status" value="2"/>
</dbReference>
<dbReference type="Gene3D" id="1.10.287.130">
    <property type="match status" value="1"/>
</dbReference>
<dbReference type="InterPro" id="IPR013656">
    <property type="entry name" value="PAS_4"/>
</dbReference>
<dbReference type="InterPro" id="IPR050736">
    <property type="entry name" value="Sensor_HK_Regulatory"/>
</dbReference>
<dbReference type="CDD" id="cd00082">
    <property type="entry name" value="HisKA"/>
    <property type="match status" value="1"/>
</dbReference>
<keyword evidence="5" id="KW-0902">Two-component regulatory system</keyword>
<evidence type="ECO:0000256" key="5">
    <source>
        <dbReference type="ARBA" id="ARBA00023012"/>
    </source>
</evidence>
<dbReference type="InterPro" id="IPR003594">
    <property type="entry name" value="HATPase_dom"/>
</dbReference>
<dbReference type="SMART" id="SM00388">
    <property type="entry name" value="HisKA"/>
    <property type="match status" value="1"/>
</dbReference>
<evidence type="ECO:0000313" key="12">
    <source>
        <dbReference type="EMBL" id="MFC7058033.1"/>
    </source>
</evidence>
<dbReference type="SUPFAM" id="SSF52172">
    <property type="entry name" value="CheY-like"/>
    <property type="match status" value="1"/>
</dbReference>
<reference evidence="12 13" key="1">
    <citation type="journal article" date="2019" name="Int. J. Syst. Evol. Microbiol.">
        <title>The Global Catalogue of Microorganisms (GCM) 10K type strain sequencing project: providing services to taxonomists for standard genome sequencing and annotation.</title>
        <authorList>
            <consortium name="The Broad Institute Genomics Platform"/>
            <consortium name="The Broad Institute Genome Sequencing Center for Infectious Disease"/>
            <person name="Wu L."/>
            <person name="Ma J."/>
        </authorList>
    </citation>
    <scope>NUCLEOTIDE SEQUENCE [LARGE SCALE GENOMIC DNA]</scope>
    <source>
        <strain evidence="12 13">JCM 30072</strain>
    </source>
</reference>
<evidence type="ECO:0000256" key="7">
    <source>
        <dbReference type="SAM" id="Coils"/>
    </source>
</evidence>
<dbReference type="InterPro" id="IPR011006">
    <property type="entry name" value="CheY-like_superfamily"/>
</dbReference>
<dbReference type="GeneID" id="76629989"/>
<feature type="domain" description="PAS" evidence="10">
    <location>
        <begin position="152"/>
        <end position="196"/>
    </location>
</feature>
<feature type="domain" description="PAS" evidence="10">
    <location>
        <begin position="393"/>
        <end position="439"/>
    </location>
</feature>
<dbReference type="SMART" id="SM00091">
    <property type="entry name" value="PAS"/>
    <property type="match status" value="3"/>
</dbReference>
<feature type="coiled-coil region" evidence="7">
    <location>
        <begin position="498"/>
        <end position="528"/>
    </location>
</feature>
<dbReference type="NCBIfam" id="TIGR00229">
    <property type="entry name" value="sensory_box"/>
    <property type="match status" value="3"/>
</dbReference>
<dbReference type="InterPro" id="IPR001789">
    <property type="entry name" value="Sig_transdc_resp-reg_receiver"/>
</dbReference>
<dbReference type="InterPro" id="IPR000014">
    <property type="entry name" value="PAS"/>
</dbReference>
<dbReference type="PROSITE" id="PS50109">
    <property type="entry name" value="HIS_KIN"/>
    <property type="match status" value="1"/>
</dbReference>
<dbReference type="InterPro" id="IPR036097">
    <property type="entry name" value="HisK_dim/P_sf"/>
</dbReference>
<dbReference type="CDD" id="cd00075">
    <property type="entry name" value="HATPase"/>
    <property type="match status" value="1"/>
</dbReference>
<dbReference type="RefSeq" id="WP_267163843.1">
    <property type="nucleotide sequence ID" value="NZ_CP112972.1"/>
</dbReference>
<dbReference type="InterPro" id="IPR036890">
    <property type="entry name" value="HATPase_C_sf"/>
</dbReference>
<dbReference type="Gene3D" id="3.30.450.20">
    <property type="entry name" value="PAS domain"/>
    <property type="match status" value="3"/>
</dbReference>
<evidence type="ECO:0000259" key="10">
    <source>
        <dbReference type="PROSITE" id="PS50112"/>
    </source>
</evidence>
<evidence type="ECO:0000259" key="9">
    <source>
        <dbReference type="PROSITE" id="PS50110"/>
    </source>
</evidence>
<dbReference type="SMART" id="SM00387">
    <property type="entry name" value="HATPase_c"/>
    <property type="match status" value="1"/>
</dbReference>
<dbReference type="GO" id="GO:0004673">
    <property type="term" value="F:protein histidine kinase activity"/>
    <property type="evidence" value="ECO:0007669"/>
    <property type="project" value="UniProtKB-EC"/>
</dbReference>
<dbReference type="EMBL" id="JBHSZI010000001">
    <property type="protein sequence ID" value="MFC7058033.1"/>
    <property type="molecule type" value="Genomic_DNA"/>
</dbReference>
<dbReference type="InterPro" id="IPR003661">
    <property type="entry name" value="HisK_dim/P_dom"/>
</dbReference>